<evidence type="ECO:0000256" key="9">
    <source>
        <dbReference type="SAM" id="Phobius"/>
    </source>
</evidence>
<feature type="compositionally biased region" description="Low complexity" evidence="8">
    <location>
        <begin position="213"/>
        <end position="224"/>
    </location>
</feature>
<keyword evidence="9" id="KW-0472">Membrane</keyword>
<dbReference type="Gene3D" id="1.25.40.180">
    <property type="match status" value="2"/>
</dbReference>
<dbReference type="PROSITE" id="PS51366">
    <property type="entry name" value="MI"/>
    <property type="match status" value="1"/>
</dbReference>
<feature type="compositionally biased region" description="Polar residues" evidence="8">
    <location>
        <begin position="505"/>
        <end position="522"/>
    </location>
</feature>
<evidence type="ECO:0000259" key="10">
    <source>
        <dbReference type="PROSITE" id="PS51366"/>
    </source>
</evidence>
<feature type="region of interest" description="Disordered" evidence="8">
    <location>
        <begin position="1048"/>
        <end position="1075"/>
    </location>
</feature>
<feature type="region of interest" description="Disordered" evidence="8">
    <location>
        <begin position="1615"/>
        <end position="1692"/>
    </location>
</feature>
<feature type="compositionally biased region" description="Low complexity" evidence="8">
    <location>
        <begin position="653"/>
        <end position="664"/>
    </location>
</feature>
<keyword evidence="9" id="KW-1133">Transmembrane helix</keyword>
<protein>
    <recommendedName>
        <fullName evidence="10">MI domain-containing protein</fullName>
    </recommendedName>
</protein>
<feature type="region of interest" description="Disordered" evidence="8">
    <location>
        <begin position="715"/>
        <end position="947"/>
    </location>
</feature>
<feature type="compositionally biased region" description="Basic and acidic residues" evidence="8">
    <location>
        <begin position="918"/>
        <end position="930"/>
    </location>
</feature>
<feature type="transmembrane region" description="Helical" evidence="9">
    <location>
        <begin position="153"/>
        <end position="177"/>
    </location>
</feature>
<feature type="compositionally biased region" description="Basic and acidic residues" evidence="8">
    <location>
        <begin position="47"/>
        <end position="62"/>
    </location>
</feature>
<dbReference type="SMART" id="SM00543">
    <property type="entry name" value="MIF4G"/>
    <property type="match status" value="1"/>
</dbReference>
<feature type="compositionally biased region" description="Low complexity" evidence="8">
    <location>
        <begin position="606"/>
        <end position="626"/>
    </location>
</feature>
<dbReference type="InterPro" id="IPR016024">
    <property type="entry name" value="ARM-type_fold"/>
</dbReference>
<feature type="compositionally biased region" description="Low complexity" evidence="8">
    <location>
        <begin position="428"/>
        <end position="455"/>
    </location>
</feature>
<dbReference type="InterPro" id="IPR022745">
    <property type="entry name" value="eIF4G1_eIF4E-bd"/>
</dbReference>
<feature type="compositionally biased region" description="Low complexity" evidence="8">
    <location>
        <begin position="886"/>
        <end position="896"/>
    </location>
</feature>
<keyword evidence="7" id="KW-0648">Protein biosynthesis</keyword>
<dbReference type="InterPro" id="IPR036211">
    <property type="entry name" value="eIF4G_eIF4E-bd_sf"/>
</dbReference>
<evidence type="ECO:0000256" key="5">
    <source>
        <dbReference type="ARBA" id="ARBA00022553"/>
    </source>
</evidence>
<evidence type="ECO:0000256" key="1">
    <source>
        <dbReference type="ARBA" id="ARBA00004496"/>
    </source>
</evidence>
<feature type="compositionally biased region" description="Polar residues" evidence="8">
    <location>
        <begin position="470"/>
        <end position="488"/>
    </location>
</feature>
<evidence type="ECO:0000256" key="3">
    <source>
        <dbReference type="ARBA" id="ARBA00022490"/>
    </source>
</evidence>
<dbReference type="FunFam" id="1.25.40.180:FF:000020">
    <property type="entry name" value="Eukaryotic translation initiation factor subunit"/>
    <property type="match status" value="1"/>
</dbReference>
<comment type="similarity">
    <text evidence="2">Belongs to the eukaryotic initiation factor 4G family.</text>
</comment>
<keyword evidence="4" id="KW-0396">Initiation factor</keyword>
<dbReference type="EMBL" id="SGPL01000336">
    <property type="protein sequence ID" value="THH13662.1"/>
    <property type="molecule type" value="Genomic_DNA"/>
</dbReference>
<evidence type="ECO:0000256" key="6">
    <source>
        <dbReference type="ARBA" id="ARBA00022884"/>
    </source>
</evidence>
<sequence length="1824" mass="197782">MSLVFTPRPSRAIHATASTSDWSVSPTNVYSRPAAIDIAKINGEKADMHVDDGKEPRVDVEGGRGMPVRKRTQQDQDKEDEAAHKNAMKELVQSWMDRLQLISVLACFSTSPLPHSDRAFRQPFFAAMEAQLLGNSAPSGNTPASITNQVANIGLICALIVHSFAAIISFLAAFVLIRFKLTEEQEELEAEGLPYASPTSVAGQTDTREKEQPSFSPMSSQSASVTVSQLVPPMQTAKRPRPIFSTNPHIEQLVSSPAGRSIFEKTEPHAHEIHENQIASDTDPLASSMSKSSTASAPKIPSQLPLKSAWARGPPQSTPTASSSRSQSPAPSNANALNGPANSHPNPTHSRRPSALGQGVSIKDGVSIPRNTASAVKSGSAVTFGSIDDAAAPISSSPASAPIVKSENVKSFGSVVVENGVSTAASKSALTSRPASLASPSPSSSAMAPPSTVSPIPKINKKDIAKLFQGPSTASKPQTETASPSTRPISLPPQPHQGPSQGQSYTPPTFTPSASFRGQAQNGSGSGGPPRSPVYSRPMVNGTSGGVGVSGRPSTGPGGPGGGPASPSRDTGWSSTFGRDVASCILLSVRRDARGTIHSLLSSMGSTFPSATSTTPSSTRSTRSPSECNADIAAQPSPTLTSSRYPHTNSCRSSFSSPTAPSIASTPKYRIASAHPIIYVRYRPRLNINANAYVPGKKVSIRDSTTGQEVNLEALKRSQSGAAPLPPASPIGFNKQDRKRTSSIRIESPEQKQQRLESEQKRLDVEQKRLEAEQEKERKEKKKEKEDKERKEKEERERVEAEARERAEREKKEAAERAQREREEERKKEEEEERIRKEKEAEEERKRKEEEEEKERIRQQEEQKRLEEEERVRQEEERKAKEAAEKAAAAAAAAAAEEAEVIPATAAQDVEDGEIEDIEKQTGEDSREASKPAAELSRAKSPEKENLRIDTAVHHLEQKRRPGPLNLATTASINVPAPLPSALATARIIEDIGTIQYPEGVKSPRVDLNVNAQKGKFRYDRDFLLQFMSICKEKPDNLPPLDAIGLDPNEQPSSYSMTRGGSGRRPPSGMVTPGGTSRQGSIGLGFIPSSLSGKTGPGNAFIMGQFSTTNKLTSEERFAMASGRSVSTSGAGIGMPVGVRPSSIVRTASQGGPGKERERIRSRRGEKRSEGTRISVTGHPSMSGAAMSASNMGPPLEPVAPLEASANRWIAGSTRRGQPADTDTPEVVDRKVKGLLNKLTMERFDSISDQIISWANKSEKETDGRTLIQVIRLVFEKATDEATFSEMYARLCRKMMEQISSKVQDDGIKTHEGKPIAGGQLFRKYLLNRCQEDFERGWVAKEATAAAAATKATEDQAVKDAQDKSKEGEGELYSEEYYAAQKAKRRGLGLIRFIGELFKLQMLTERIMHECIKKLLGNVENPEEEEIESLCKLLSTVGQSLDTQKAHAHMDVYFSRMKELCKSQNVNSRMQFMLQASDVIELRERRWIPRNKGSAPATIAQIHEAAAKEKAAQEKESFQRMNISRGGSRRGGERGDYPQIGPDGWSVAGSGPARPPPKAGDLSQFGKINKTTPMTFGPSGVFAGKKDKGQQPISRTTSSSNMFSMLSTNLEIATEVTTTKSSRPPSRKASVDLGQAAVPEASTGRRKLNLLPRSKPLEEQTKAEATPTTSEVGSDDEHGDSAVPPSMSEAEAKKKIEEDVKEFFSIKMLDEAESYFSSLPLEHRFRLVDKLVLSAVELKQPDAELVAKLFSQVREKDLCTPAAFEEGFMGLAEVIDDVAIDAPMAFKLMAMMMKGAGLDTDEERRLRIVGKSTDSDKLVELLTS</sequence>
<dbReference type="Proteomes" id="UP000310158">
    <property type="component" value="Unassembled WGS sequence"/>
</dbReference>
<feature type="region of interest" description="Disordered" evidence="8">
    <location>
        <begin position="1510"/>
        <end position="1602"/>
    </location>
</feature>
<evidence type="ECO:0000256" key="8">
    <source>
        <dbReference type="SAM" id="MobiDB-lite"/>
    </source>
</evidence>
<dbReference type="SUPFAM" id="SSF48371">
    <property type="entry name" value="ARM repeat"/>
    <property type="match status" value="2"/>
</dbReference>
<feature type="region of interest" description="Disordered" evidence="8">
    <location>
        <begin position="425"/>
        <end position="574"/>
    </location>
</feature>
<dbReference type="OrthoDB" id="514777at2759"/>
<feature type="domain" description="MI" evidence="10">
    <location>
        <begin position="1691"/>
        <end position="1812"/>
    </location>
</feature>
<feature type="compositionally biased region" description="Low complexity" evidence="8">
    <location>
        <begin position="313"/>
        <end position="343"/>
    </location>
</feature>
<gene>
    <name evidence="11" type="ORF">EW146_g6581</name>
</gene>
<keyword evidence="3" id="KW-0963">Cytoplasm</keyword>
<evidence type="ECO:0000313" key="11">
    <source>
        <dbReference type="EMBL" id="THH13662.1"/>
    </source>
</evidence>
<dbReference type="InterPro" id="IPR003890">
    <property type="entry name" value="MIF4G-like_typ-3"/>
</dbReference>
<comment type="caution">
    <text evidence="11">The sequence shown here is derived from an EMBL/GenBank/DDBJ whole genome shotgun (WGS) entry which is preliminary data.</text>
</comment>
<keyword evidence="6" id="KW-0694">RNA-binding</keyword>
<feature type="compositionally biased region" description="Polar residues" evidence="8">
    <location>
        <begin position="636"/>
        <end position="652"/>
    </location>
</feature>
<dbReference type="GO" id="GO:0010494">
    <property type="term" value="C:cytoplasmic stress granule"/>
    <property type="evidence" value="ECO:0007669"/>
    <property type="project" value="UniProtKB-ARBA"/>
</dbReference>
<dbReference type="Pfam" id="PF12152">
    <property type="entry name" value="eIF_4G1"/>
    <property type="match status" value="1"/>
</dbReference>
<evidence type="ECO:0000256" key="4">
    <source>
        <dbReference type="ARBA" id="ARBA00022540"/>
    </source>
</evidence>
<dbReference type="SMART" id="SM00544">
    <property type="entry name" value="MA3"/>
    <property type="match status" value="1"/>
</dbReference>
<name>A0A4S4LN65_9AGAM</name>
<comment type="subcellular location">
    <subcellularLocation>
        <location evidence="1">Cytoplasm</location>
    </subcellularLocation>
</comment>
<feature type="region of interest" description="Disordered" evidence="8">
    <location>
        <begin position="188"/>
        <end position="249"/>
    </location>
</feature>
<evidence type="ECO:0000256" key="2">
    <source>
        <dbReference type="ARBA" id="ARBA00005775"/>
    </source>
</evidence>
<dbReference type="Gene3D" id="1.20.970.30">
    <property type="entry name" value="eIF4G, eIF4E-binding domain"/>
    <property type="match status" value="1"/>
</dbReference>
<feature type="region of interest" description="Disordered" evidence="8">
    <location>
        <begin position="274"/>
        <end position="365"/>
    </location>
</feature>
<feature type="compositionally biased region" description="Basic and acidic residues" evidence="8">
    <location>
        <begin position="747"/>
        <end position="885"/>
    </location>
</feature>
<dbReference type="PANTHER" id="PTHR23253:SF9">
    <property type="entry name" value="EUKARYOTIC TRANSLATION INITIATION FACTOR 4 GAMMA 2"/>
    <property type="match status" value="1"/>
</dbReference>
<dbReference type="GO" id="GO:0003743">
    <property type="term" value="F:translation initiation factor activity"/>
    <property type="evidence" value="ECO:0007669"/>
    <property type="project" value="UniProtKB-KW"/>
</dbReference>
<keyword evidence="12" id="KW-1185">Reference proteome</keyword>
<dbReference type="SUPFAM" id="SSF101489">
    <property type="entry name" value="Eukaryotic initiation factor 4f subunit eIF4g, eIF4e-binding domain"/>
    <property type="match status" value="1"/>
</dbReference>
<accession>A0A4S4LN65</accession>
<dbReference type="Pfam" id="PF02847">
    <property type="entry name" value="MA3"/>
    <property type="match status" value="1"/>
</dbReference>
<feature type="compositionally biased region" description="Polar residues" evidence="8">
    <location>
        <begin position="1615"/>
        <end position="1624"/>
    </location>
</feature>
<feature type="region of interest" description="Disordered" evidence="8">
    <location>
        <begin position="47"/>
        <end position="83"/>
    </location>
</feature>
<dbReference type="Pfam" id="PF02854">
    <property type="entry name" value="MIF4G"/>
    <property type="match status" value="1"/>
</dbReference>
<feature type="compositionally biased region" description="Basic and acidic residues" evidence="8">
    <location>
        <begin position="72"/>
        <end position="83"/>
    </location>
</feature>
<feature type="region of interest" description="Disordered" evidence="8">
    <location>
        <begin position="602"/>
        <end position="664"/>
    </location>
</feature>
<keyword evidence="5" id="KW-0597">Phosphoprotein</keyword>
<evidence type="ECO:0000256" key="7">
    <source>
        <dbReference type="ARBA" id="ARBA00022917"/>
    </source>
</evidence>
<evidence type="ECO:0000313" key="12">
    <source>
        <dbReference type="Proteomes" id="UP000310158"/>
    </source>
</evidence>
<reference evidence="11 12" key="1">
    <citation type="submission" date="2019-02" db="EMBL/GenBank/DDBJ databases">
        <title>Genome sequencing of the rare red list fungi Bondarzewia mesenterica.</title>
        <authorList>
            <person name="Buettner E."/>
            <person name="Kellner H."/>
        </authorList>
    </citation>
    <scope>NUCLEOTIDE SEQUENCE [LARGE SCALE GENOMIC DNA]</scope>
    <source>
        <strain evidence="11 12">DSM 108281</strain>
    </source>
</reference>
<proteinExistence type="inferred from homology"/>
<dbReference type="InterPro" id="IPR003891">
    <property type="entry name" value="Initiation_fac_eIF4g_MI"/>
</dbReference>
<keyword evidence="9" id="KW-0812">Transmembrane</keyword>
<feature type="compositionally biased region" description="Low complexity" evidence="8">
    <location>
        <begin position="1181"/>
        <end position="1193"/>
    </location>
</feature>
<organism evidence="11 12">
    <name type="scientific">Bondarzewia mesenterica</name>
    <dbReference type="NCBI Taxonomy" id="1095465"/>
    <lineage>
        <taxon>Eukaryota</taxon>
        <taxon>Fungi</taxon>
        <taxon>Dikarya</taxon>
        <taxon>Basidiomycota</taxon>
        <taxon>Agaricomycotina</taxon>
        <taxon>Agaricomycetes</taxon>
        <taxon>Russulales</taxon>
        <taxon>Bondarzewiaceae</taxon>
        <taxon>Bondarzewia</taxon>
    </lineage>
</organism>
<feature type="compositionally biased region" description="Polar residues" evidence="8">
    <location>
        <begin position="1591"/>
        <end position="1602"/>
    </location>
</feature>
<feature type="compositionally biased region" description="Low complexity" evidence="8">
    <location>
        <begin position="286"/>
        <end position="297"/>
    </location>
</feature>
<dbReference type="GO" id="GO:0016281">
    <property type="term" value="C:eukaryotic translation initiation factor 4F complex"/>
    <property type="evidence" value="ECO:0007669"/>
    <property type="project" value="TreeGrafter"/>
</dbReference>
<feature type="region of interest" description="Disordered" evidence="8">
    <location>
        <begin position="1132"/>
        <end position="1193"/>
    </location>
</feature>
<feature type="compositionally biased region" description="Basic and acidic residues" evidence="8">
    <location>
        <begin position="937"/>
        <end position="947"/>
    </location>
</feature>
<dbReference type="PANTHER" id="PTHR23253">
    <property type="entry name" value="EUKARYOTIC TRANSLATION INITIATION FACTOR 4 GAMMA"/>
    <property type="match status" value="1"/>
</dbReference>
<dbReference type="GO" id="GO:0003729">
    <property type="term" value="F:mRNA binding"/>
    <property type="evidence" value="ECO:0007669"/>
    <property type="project" value="TreeGrafter"/>
</dbReference>